<dbReference type="PaxDb" id="3880-AES74702"/>
<dbReference type="AlphaFoldDB" id="G7KKH3"/>
<protein>
    <submittedName>
        <fullName evidence="1 2">Uncharacterized protein</fullName>
    </submittedName>
</protein>
<reference evidence="2" key="3">
    <citation type="submission" date="2015-04" db="UniProtKB">
        <authorList>
            <consortium name="EnsemblPlants"/>
        </authorList>
    </citation>
    <scope>IDENTIFICATION</scope>
    <source>
        <strain evidence="2">cv. Jemalong A17</strain>
    </source>
</reference>
<dbReference type="EnsemblPlants" id="AES74702">
    <property type="protein sequence ID" value="AES74702"/>
    <property type="gene ID" value="MTR_6g012130"/>
</dbReference>
<evidence type="ECO:0000313" key="3">
    <source>
        <dbReference type="Proteomes" id="UP000002051"/>
    </source>
</evidence>
<organism evidence="1 3">
    <name type="scientific">Medicago truncatula</name>
    <name type="common">Barrel medic</name>
    <name type="synonym">Medicago tribuloides</name>
    <dbReference type="NCBI Taxonomy" id="3880"/>
    <lineage>
        <taxon>Eukaryota</taxon>
        <taxon>Viridiplantae</taxon>
        <taxon>Streptophyta</taxon>
        <taxon>Embryophyta</taxon>
        <taxon>Tracheophyta</taxon>
        <taxon>Spermatophyta</taxon>
        <taxon>Magnoliopsida</taxon>
        <taxon>eudicotyledons</taxon>
        <taxon>Gunneridae</taxon>
        <taxon>Pentapetalae</taxon>
        <taxon>rosids</taxon>
        <taxon>fabids</taxon>
        <taxon>Fabales</taxon>
        <taxon>Fabaceae</taxon>
        <taxon>Papilionoideae</taxon>
        <taxon>50 kb inversion clade</taxon>
        <taxon>NPAAA clade</taxon>
        <taxon>Hologalegina</taxon>
        <taxon>IRL clade</taxon>
        <taxon>Trifolieae</taxon>
        <taxon>Medicago</taxon>
    </lineage>
</organism>
<dbReference type="HOGENOM" id="CLU_2999510_0_0_1"/>
<keyword evidence="3" id="KW-1185">Reference proteome</keyword>
<dbReference type="Proteomes" id="UP000002051">
    <property type="component" value="Chromosome 6"/>
</dbReference>
<gene>
    <name evidence="1" type="ordered locus">MTR_6g012130</name>
</gene>
<proteinExistence type="predicted"/>
<name>G7KKH3_MEDTR</name>
<evidence type="ECO:0000313" key="2">
    <source>
        <dbReference type="EnsemblPlants" id="AES74702"/>
    </source>
</evidence>
<reference evidence="1 3" key="1">
    <citation type="journal article" date="2011" name="Nature">
        <title>The Medicago genome provides insight into the evolution of rhizobial symbioses.</title>
        <authorList>
            <person name="Young N.D."/>
            <person name="Debelle F."/>
            <person name="Oldroyd G.E."/>
            <person name="Geurts R."/>
            <person name="Cannon S.B."/>
            <person name="Udvardi M.K."/>
            <person name="Benedito V.A."/>
            <person name="Mayer K.F."/>
            <person name="Gouzy J."/>
            <person name="Schoof H."/>
            <person name="Van de Peer Y."/>
            <person name="Proost S."/>
            <person name="Cook D.R."/>
            <person name="Meyers B.C."/>
            <person name="Spannagl M."/>
            <person name="Cheung F."/>
            <person name="De Mita S."/>
            <person name="Krishnakumar V."/>
            <person name="Gundlach H."/>
            <person name="Zhou S."/>
            <person name="Mudge J."/>
            <person name="Bharti A.K."/>
            <person name="Murray J.D."/>
            <person name="Naoumkina M.A."/>
            <person name="Rosen B."/>
            <person name="Silverstein K.A."/>
            <person name="Tang H."/>
            <person name="Rombauts S."/>
            <person name="Zhao P.X."/>
            <person name="Zhou P."/>
            <person name="Barbe V."/>
            <person name="Bardou P."/>
            <person name="Bechner M."/>
            <person name="Bellec A."/>
            <person name="Berger A."/>
            <person name="Berges H."/>
            <person name="Bidwell S."/>
            <person name="Bisseling T."/>
            <person name="Choisne N."/>
            <person name="Couloux A."/>
            <person name="Denny R."/>
            <person name="Deshpande S."/>
            <person name="Dai X."/>
            <person name="Doyle J.J."/>
            <person name="Dudez A.M."/>
            <person name="Farmer A.D."/>
            <person name="Fouteau S."/>
            <person name="Franken C."/>
            <person name="Gibelin C."/>
            <person name="Gish J."/>
            <person name="Goldstein S."/>
            <person name="Gonzalez A.J."/>
            <person name="Green P.J."/>
            <person name="Hallab A."/>
            <person name="Hartog M."/>
            <person name="Hua A."/>
            <person name="Humphray S.J."/>
            <person name="Jeong D.H."/>
            <person name="Jing Y."/>
            <person name="Jocker A."/>
            <person name="Kenton S.M."/>
            <person name="Kim D.J."/>
            <person name="Klee K."/>
            <person name="Lai H."/>
            <person name="Lang C."/>
            <person name="Lin S."/>
            <person name="Macmil S.L."/>
            <person name="Magdelenat G."/>
            <person name="Matthews L."/>
            <person name="McCorrison J."/>
            <person name="Monaghan E.L."/>
            <person name="Mun J.H."/>
            <person name="Najar F.Z."/>
            <person name="Nicholson C."/>
            <person name="Noirot C."/>
            <person name="O'Bleness M."/>
            <person name="Paule C.R."/>
            <person name="Poulain J."/>
            <person name="Prion F."/>
            <person name="Qin B."/>
            <person name="Qu C."/>
            <person name="Retzel E.F."/>
            <person name="Riddle C."/>
            <person name="Sallet E."/>
            <person name="Samain S."/>
            <person name="Samson N."/>
            <person name="Sanders I."/>
            <person name="Saurat O."/>
            <person name="Scarpelli C."/>
            <person name="Schiex T."/>
            <person name="Segurens B."/>
            <person name="Severin A.J."/>
            <person name="Sherrier D.J."/>
            <person name="Shi R."/>
            <person name="Sims S."/>
            <person name="Singer S.R."/>
            <person name="Sinharoy S."/>
            <person name="Sterck L."/>
            <person name="Viollet A."/>
            <person name="Wang B.B."/>
            <person name="Wang K."/>
            <person name="Wang M."/>
            <person name="Wang X."/>
            <person name="Warfsmann J."/>
            <person name="Weissenbach J."/>
            <person name="White D.D."/>
            <person name="White J.D."/>
            <person name="Wiley G.B."/>
            <person name="Wincker P."/>
            <person name="Xing Y."/>
            <person name="Yang L."/>
            <person name="Yao Z."/>
            <person name="Ying F."/>
            <person name="Zhai J."/>
            <person name="Zhou L."/>
            <person name="Zuber A."/>
            <person name="Denarie J."/>
            <person name="Dixon R.A."/>
            <person name="May G.D."/>
            <person name="Schwartz D.C."/>
            <person name="Rogers J."/>
            <person name="Quetier F."/>
            <person name="Town C.D."/>
            <person name="Roe B.A."/>
        </authorList>
    </citation>
    <scope>NUCLEOTIDE SEQUENCE [LARGE SCALE GENOMIC DNA]</scope>
    <source>
        <strain evidence="1">A17</strain>
        <strain evidence="2 3">cv. Jemalong A17</strain>
    </source>
</reference>
<accession>G7KKH3</accession>
<dbReference type="EMBL" id="CM001222">
    <property type="protein sequence ID" value="AES74702.1"/>
    <property type="molecule type" value="Genomic_DNA"/>
</dbReference>
<reference evidence="1 3" key="2">
    <citation type="journal article" date="2014" name="BMC Genomics">
        <title>An improved genome release (version Mt4.0) for the model legume Medicago truncatula.</title>
        <authorList>
            <person name="Tang H."/>
            <person name="Krishnakumar V."/>
            <person name="Bidwell S."/>
            <person name="Rosen B."/>
            <person name="Chan A."/>
            <person name="Zhou S."/>
            <person name="Gentzbittel L."/>
            <person name="Childs K.L."/>
            <person name="Yandell M."/>
            <person name="Gundlach H."/>
            <person name="Mayer K.F."/>
            <person name="Schwartz D.C."/>
            <person name="Town C.D."/>
        </authorList>
    </citation>
    <scope>GENOME REANNOTATION</scope>
    <source>
        <strain evidence="2 3">cv. Jemalong A17</strain>
    </source>
</reference>
<evidence type="ECO:0000313" key="1">
    <source>
        <dbReference type="EMBL" id="AES74702.1"/>
    </source>
</evidence>
<sequence>MTYITEGKDLLTQNKHHAQKIKIFADSTPFQKDEVKNVQERCANLILELIEANEDSL</sequence>